<sequence length="93" mass="10352">MAAGTFDIDASLVTTTTPNLWRLQLKRAFGLNHPRVVRILRYLRGPRPKVDLPDPTPFLVLTLNAGRRTYSRHLSPLSSALPVRSRILGSSSC</sequence>
<proteinExistence type="predicted"/>
<evidence type="ECO:0000313" key="1">
    <source>
        <dbReference type="EMBL" id="OBZ78553.1"/>
    </source>
</evidence>
<comment type="caution">
    <text evidence="1">The sequence shown here is derived from an EMBL/GenBank/DDBJ whole genome shotgun (WGS) entry which is preliminary data.</text>
</comment>
<accession>A0A1C7MNX6</accession>
<organism evidence="1 2">
    <name type="scientific">Grifola frondosa</name>
    <name type="common">Maitake</name>
    <name type="synonym">Polyporus frondosus</name>
    <dbReference type="NCBI Taxonomy" id="5627"/>
    <lineage>
        <taxon>Eukaryota</taxon>
        <taxon>Fungi</taxon>
        <taxon>Dikarya</taxon>
        <taxon>Basidiomycota</taxon>
        <taxon>Agaricomycotina</taxon>
        <taxon>Agaricomycetes</taxon>
        <taxon>Polyporales</taxon>
        <taxon>Grifolaceae</taxon>
        <taxon>Grifola</taxon>
    </lineage>
</organism>
<gene>
    <name evidence="1" type="ORF">A0H81_00974</name>
</gene>
<dbReference type="AlphaFoldDB" id="A0A1C7MNX6"/>
<keyword evidence="2" id="KW-1185">Reference proteome</keyword>
<name>A0A1C7MNX6_GRIFR</name>
<dbReference type="Proteomes" id="UP000092993">
    <property type="component" value="Unassembled WGS sequence"/>
</dbReference>
<dbReference type="EMBL" id="LUGG01000001">
    <property type="protein sequence ID" value="OBZ78553.1"/>
    <property type="molecule type" value="Genomic_DNA"/>
</dbReference>
<evidence type="ECO:0000313" key="2">
    <source>
        <dbReference type="Proteomes" id="UP000092993"/>
    </source>
</evidence>
<protein>
    <submittedName>
        <fullName evidence="1">Uncharacterized protein</fullName>
    </submittedName>
</protein>
<reference evidence="1 2" key="1">
    <citation type="submission" date="2016-03" db="EMBL/GenBank/DDBJ databases">
        <title>Whole genome sequencing of Grifola frondosa 9006-11.</title>
        <authorList>
            <person name="Min B."/>
            <person name="Park H."/>
            <person name="Kim J.-G."/>
            <person name="Cho H."/>
            <person name="Oh Y.-L."/>
            <person name="Kong W.-S."/>
            <person name="Choi I.-G."/>
        </authorList>
    </citation>
    <scope>NUCLEOTIDE SEQUENCE [LARGE SCALE GENOMIC DNA]</scope>
    <source>
        <strain evidence="1 2">9006-11</strain>
    </source>
</reference>